<gene>
    <name evidence="1" type="ORF">AVEN_256114_1</name>
</gene>
<accession>A0A4Y2D5I1</accession>
<evidence type="ECO:0000313" key="2">
    <source>
        <dbReference type="Proteomes" id="UP000499080"/>
    </source>
</evidence>
<name>A0A4Y2D5I1_ARAVE</name>
<comment type="caution">
    <text evidence="1">The sequence shown here is derived from an EMBL/GenBank/DDBJ whole genome shotgun (WGS) entry which is preliminary data.</text>
</comment>
<reference evidence="1 2" key="1">
    <citation type="journal article" date="2019" name="Sci. Rep.">
        <title>Orb-weaving spider Araneus ventricosus genome elucidates the spidroin gene catalogue.</title>
        <authorList>
            <person name="Kono N."/>
            <person name="Nakamura H."/>
            <person name="Ohtoshi R."/>
            <person name="Moran D.A.P."/>
            <person name="Shinohara A."/>
            <person name="Yoshida Y."/>
            <person name="Fujiwara M."/>
            <person name="Mori M."/>
            <person name="Tomita M."/>
            <person name="Arakawa K."/>
        </authorList>
    </citation>
    <scope>NUCLEOTIDE SEQUENCE [LARGE SCALE GENOMIC DNA]</scope>
</reference>
<dbReference type="AlphaFoldDB" id="A0A4Y2D5I1"/>
<sequence length="125" mass="14377">MDLSELHPCIRVLFHLDRTWFGVLQNSDIVPFSTSEATVSFPQHTNSLSGPPFIYIFLFEKHQHPSSSIATEDSFPKFTTFLATLSSSEYDVCPADGILMRHAFLSPVRTHFRISRPYKTKWRTI</sequence>
<protein>
    <submittedName>
        <fullName evidence="1">Uncharacterized protein</fullName>
    </submittedName>
</protein>
<evidence type="ECO:0000313" key="1">
    <source>
        <dbReference type="EMBL" id="GBM12032.1"/>
    </source>
</evidence>
<keyword evidence="2" id="KW-1185">Reference proteome</keyword>
<proteinExistence type="predicted"/>
<dbReference type="Proteomes" id="UP000499080">
    <property type="component" value="Unassembled WGS sequence"/>
</dbReference>
<organism evidence="1 2">
    <name type="scientific">Araneus ventricosus</name>
    <name type="common">Orbweaver spider</name>
    <name type="synonym">Epeira ventricosa</name>
    <dbReference type="NCBI Taxonomy" id="182803"/>
    <lineage>
        <taxon>Eukaryota</taxon>
        <taxon>Metazoa</taxon>
        <taxon>Ecdysozoa</taxon>
        <taxon>Arthropoda</taxon>
        <taxon>Chelicerata</taxon>
        <taxon>Arachnida</taxon>
        <taxon>Araneae</taxon>
        <taxon>Araneomorphae</taxon>
        <taxon>Entelegynae</taxon>
        <taxon>Araneoidea</taxon>
        <taxon>Araneidae</taxon>
        <taxon>Araneus</taxon>
    </lineage>
</organism>
<dbReference type="EMBL" id="BGPR01000307">
    <property type="protein sequence ID" value="GBM12032.1"/>
    <property type="molecule type" value="Genomic_DNA"/>
</dbReference>